<name>A0ACC0IYA3_9ERIC</name>
<dbReference type="Proteomes" id="UP001060215">
    <property type="component" value="Chromosome 1"/>
</dbReference>
<dbReference type="EMBL" id="CM045758">
    <property type="protein sequence ID" value="KAI8030148.1"/>
    <property type="molecule type" value="Genomic_DNA"/>
</dbReference>
<evidence type="ECO:0000313" key="2">
    <source>
        <dbReference type="Proteomes" id="UP001060215"/>
    </source>
</evidence>
<keyword evidence="2" id="KW-1185">Reference proteome</keyword>
<evidence type="ECO:0000313" key="1">
    <source>
        <dbReference type="EMBL" id="KAI8030148.1"/>
    </source>
</evidence>
<gene>
    <name evidence="1" type="ORF">LOK49_LG01G03725</name>
</gene>
<proteinExistence type="predicted"/>
<accession>A0ACC0IYA3</accession>
<comment type="caution">
    <text evidence="1">The sequence shown here is derived from an EMBL/GenBank/DDBJ whole genome shotgun (WGS) entry which is preliminary data.</text>
</comment>
<sequence>MFGASVLLLGWRWSTQLAGLTVLWLCFWLGVCCGCVSGLVLFIEVFKNLPWTAGHVCQQSCLERGFDLFCTSLAVLWLCF</sequence>
<protein>
    <submittedName>
        <fullName evidence="1">Uncharacterized protein</fullName>
    </submittedName>
</protein>
<organism evidence="1 2">
    <name type="scientific">Camellia lanceoleosa</name>
    <dbReference type="NCBI Taxonomy" id="1840588"/>
    <lineage>
        <taxon>Eukaryota</taxon>
        <taxon>Viridiplantae</taxon>
        <taxon>Streptophyta</taxon>
        <taxon>Embryophyta</taxon>
        <taxon>Tracheophyta</taxon>
        <taxon>Spermatophyta</taxon>
        <taxon>Magnoliopsida</taxon>
        <taxon>eudicotyledons</taxon>
        <taxon>Gunneridae</taxon>
        <taxon>Pentapetalae</taxon>
        <taxon>asterids</taxon>
        <taxon>Ericales</taxon>
        <taxon>Theaceae</taxon>
        <taxon>Camellia</taxon>
    </lineage>
</organism>
<reference evidence="1 2" key="1">
    <citation type="journal article" date="2022" name="Plant J.">
        <title>Chromosome-level genome of Camellia lanceoleosa provides a valuable resource for understanding genome evolution and self-incompatibility.</title>
        <authorList>
            <person name="Gong W."/>
            <person name="Xiao S."/>
            <person name="Wang L."/>
            <person name="Liao Z."/>
            <person name="Chang Y."/>
            <person name="Mo W."/>
            <person name="Hu G."/>
            <person name="Li W."/>
            <person name="Zhao G."/>
            <person name="Zhu H."/>
            <person name="Hu X."/>
            <person name="Ji K."/>
            <person name="Xiang X."/>
            <person name="Song Q."/>
            <person name="Yuan D."/>
            <person name="Jin S."/>
            <person name="Zhang L."/>
        </authorList>
    </citation>
    <scope>NUCLEOTIDE SEQUENCE [LARGE SCALE GENOMIC DNA]</scope>
    <source>
        <strain evidence="1">SQ_2022a</strain>
    </source>
</reference>